<keyword evidence="1" id="KW-1133">Transmembrane helix</keyword>
<accession>A0A068QQT6</accession>
<evidence type="ECO:0008006" key="4">
    <source>
        <dbReference type="Google" id="ProtNLM"/>
    </source>
</evidence>
<keyword evidence="1" id="KW-0812">Transmembrane</keyword>
<keyword evidence="1" id="KW-0472">Membrane</keyword>
<evidence type="ECO:0000256" key="1">
    <source>
        <dbReference type="SAM" id="Phobius"/>
    </source>
</evidence>
<feature type="transmembrane region" description="Helical" evidence="1">
    <location>
        <begin position="112"/>
        <end position="130"/>
    </location>
</feature>
<dbReference type="InterPro" id="IPR019284">
    <property type="entry name" value="RP532"/>
</dbReference>
<evidence type="ECO:0000313" key="3">
    <source>
        <dbReference type="Proteomes" id="UP000032721"/>
    </source>
</evidence>
<gene>
    <name evidence="2" type="ORF">XDD1_1703</name>
</gene>
<organism evidence="2 3">
    <name type="scientific">Xenorhabdus doucetiae</name>
    <dbReference type="NCBI Taxonomy" id="351671"/>
    <lineage>
        <taxon>Bacteria</taxon>
        <taxon>Pseudomonadati</taxon>
        <taxon>Pseudomonadota</taxon>
        <taxon>Gammaproteobacteria</taxon>
        <taxon>Enterobacterales</taxon>
        <taxon>Morganellaceae</taxon>
        <taxon>Xenorhabdus</taxon>
    </lineage>
</organism>
<dbReference type="AlphaFoldDB" id="A0A068QQT6"/>
<dbReference type="KEGG" id="xdo:XDD1_1703"/>
<dbReference type="Proteomes" id="UP000032721">
    <property type="component" value="Chromosome"/>
</dbReference>
<protein>
    <recommendedName>
        <fullName evidence="4">DUF2335 domain-containing protein</fullName>
    </recommendedName>
</protein>
<name>A0A068QQT6_9GAMM</name>
<dbReference type="Pfam" id="PF10097">
    <property type="entry name" value="DUF2335"/>
    <property type="match status" value="1"/>
</dbReference>
<dbReference type="HOGENOM" id="CLU_1739819_0_0_6"/>
<proteinExistence type="predicted"/>
<dbReference type="STRING" id="351671.XDD1_1703"/>
<evidence type="ECO:0000313" key="2">
    <source>
        <dbReference type="EMBL" id="CDG17402.1"/>
    </source>
</evidence>
<feature type="transmembrane region" description="Helical" evidence="1">
    <location>
        <begin position="136"/>
        <end position="155"/>
    </location>
</feature>
<dbReference type="EMBL" id="FO704550">
    <property type="protein sequence ID" value="CDG17402.1"/>
    <property type="molecule type" value="Genomic_DNA"/>
</dbReference>
<sequence length="161" mass="18328">MFFVYIVEGENVNSNIGQYFRAIGSILDIMPANDYCDTLDNDSPNGYLLENKEISHCVDSFPSPEVLKNYESILPGYAERVFALKEKEQVFQHEKQNKALDGLINRDRRGQWMGFFITIFILIVATVFAFRGEMLFAGTLITLDLVGLVSVFVIGRKLNMK</sequence>
<reference evidence="2 3" key="1">
    <citation type="submission" date="2013-07" db="EMBL/GenBank/DDBJ databases">
        <authorList>
            <person name="Genoscope - CEA"/>
        </authorList>
    </citation>
    <scope>NUCLEOTIDE SEQUENCE [LARGE SCALE GENOMIC DNA]</scope>
    <source>
        <strain evidence="3">FRM16 / DSM 17909</strain>
    </source>
</reference>